<reference evidence="1 2" key="3">
    <citation type="journal article" date="2014" name="Genome Biol. Evol.">
        <title>Genome evolution and plasticity of Serratia marcescens, an important multidrug-resistant nosocomial pathogen.</title>
        <authorList>
            <person name="Iguchi A."/>
            <person name="Nagaya Y."/>
            <person name="Pradel E."/>
            <person name="Ooka T."/>
            <person name="Ogura Y."/>
            <person name="Katsura K."/>
            <person name="Kurokawa K."/>
            <person name="Oshima K."/>
            <person name="Hattori M."/>
            <person name="Parkhill J."/>
            <person name="Sebaihia M."/>
            <person name="Coulthurst S.J."/>
            <person name="Gotoh N."/>
            <person name="Thomson N.R."/>
            <person name="Ewbank J.J."/>
            <person name="Hayashi T."/>
        </authorList>
    </citation>
    <scope>NUCLEOTIDE SEQUENCE [LARGE SCALE GENOMIC DNA]</scope>
    <source>
        <strain evidence="1 2">Db11</strain>
    </source>
</reference>
<dbReference type="EMBL" id="HG326223">
    <property type="protein sequence ID" value="CDG15231.1"/>
    <property type="molecule type" value="Genomic_DNA"/>
</dbReference>
<organism evidence="1 2">
    <name type="scientific">Serratia marcescens subsp. marcescens Db11</name>
    <dbReference type="NCBI Taxonomy" id="273526"/>
    <lineage>
        <taxon>Bacteria</taxon>
        <taxon>Pseudomonadati</taxon>
        <taxon>Pseudomonadota</taxon>
        <taxon>Gammaproteobacteria</taxon>
        <taxon>Enterobacterales</taxon>
        <taxon>Yersiniaceae</taxon>
        <taxon>Serratia</taxon>
    </lineage>
</organism>
<dbReference type="Proteomes" id="UP000018979">
    <property type="component" value="Chromosome I"/>
</dbReference>
<sequence>MAKGAKEIAQEMANAVNSKSNFFGGFIEGAISFPVDIGYLAYDFINTDNRSINRYDTERMLRLIKAGLANQHSLTKIVKLVVDEYLKKVDVDKVKRWVEKGSGKIAGRFVSNQVLMVNLGAVLSERVVIRLATGYALTSLLTLGAMNSRAIHTSRQLRQRNPEIYDNLRRAGNLDLLYFLVEPKTKPFEQAIEIWRKNRGEFDRITELFFEKVSK</sequence>
<dbReference type="KEGG" id="smac:SMDB11_4673"/>
<gene>
    <name evidence="1" type="ORF">SMDB11_4673</name>
</gene>
<dbReference type="AlphaFoldDB" id="A0ABC9IRU1"/>
<evidence type="ECO:0000313" key="2">
    <source>
        <dbReference type="Proteomes" id="UP000018979"/>
    </source>
</evidence>
<proteinExistence type="predicted"/>
<name>A0ABC9IRU1_SERMA</name>
<dbReference type="RefSeq" id="WP_038630178.1">
    <property type="nucleotide sequence ID" value="NZ_HG326223.1"/>
</dbReference>
<protein>
    <submittedName>
        <fullName evidence="1">Uncharacterized protein</fullName>
    </submittedName>
</protein>
<evidence type="ECO:0000313" key="1">
    <source>
        <dbReference type="EMBL" id="CDG15231.1"/>
    </source>
</evidence>
<reference evidence="1 2" key="1">
    <citation type="submission" date="2013-06" db="EMBL/GenBank/DDBJ databases">
        <authorList>
            <person name="Aslett M."/>
        </authorList>
    </citation>
    <scope>NUCLEOTIDE SEQUENCE [LARGE SCALE GENOMIC DNA]</scope>
    <source>
        <strain evidence="1 2">Db11</strain>
    </source>
</reference>
<accession>A0ABC9IRU1</accession>
<reference evidence="2" key="2">
    <citation type="submission" date="2013-11" db="EMBL/GenBank/DDBJ databases">
        <title>Genome sequences of clinical and environmental isolates of Serratia marcescens.</title>
        <authorList>
            <person name="Iguchi A."/>
            <person name="Komatsu H."/>
            <person name="Nagaya Y."/>
            <person name="Ogura Y."/>
            <person name="Katsura K."/>
            <person name="Kurokawa K."/>
            <person name="Ooka T."/>
            <person name="Hattori M."/>
            <person name="Gotoh N."/>
            <person name="Thomson N."/>
            <person name="Hayashi T."/>
        </authorList>
    </citation>
    <scope>NUCLEOTIDE SEQUENCE [LARGE SCALE GENOMIC DNA]</scope>
    <source>
        <strain evidence="2">Db11</strain>
    </source>
</reference>